<feature type="disulfide bond" evidence="12">
    <location>
        <begin position="35"/>
        <end position="50"/>
    </location>
</feature>
<evidence type="ECO:0000259" key="14">
    <source>
        <dbReference type="SMART" id="SM00835"/>
    </source>
</evidence>
<accession>A0A8B8R4Y6</accession>
<evidence type="ECO:0000256" key="2">
    <source>
        <dbReference type="ARBA" id="ARBA00007456"/>
    </source>
</evidence>
<evidence type="ECO:0000256" key="6">
    <source>
        <dbReference type="ARBA" id="ARBA00022729"/>
    </source>
</evidence>
<keyword evidence="9 10" id="KW-0464">Manganese</keyword>
<dbReference type="GO" id="GO:2000280">
    <property type="term" value="P:regulation of root development"/>
    <property type="evidence" value="ECO:0007669"/>
    <property type="project" value="UniProtKB-ARBA"/>
</dbReference>
<dbReference type="GO" id="GO:0030145">
    <property type="term" value="F:manganese ion binding"/>
    <property type="evidence" value="ECO:0007669"/>
    <property type="project" value="UniProtKB-UniRule"/>
</dbReference>
<evidence type="ECO:0000256" key="9">
    <source>
        <dbReference type="ARBA" id="ARBA00023211"/>
    </source>
</evidence>
<keyword evidence="5 10" id="KW-0479">Metal-binding</keyword>
<evidence type="ECO:0000256" key="12">
    <source>
        <dbReference type="PIRSR" id="PIRSR601929-3"/>
    </source>
</evidence>
<feature type="domain" description="Cupin type-1" evidence="14">
    <location>
        <begin position="64"/>
        <end position="196"/>
    </location>
</feature>
<keyword evidence="7 12" id="KW-1015">Disulfide bond</keyword>
<dbReference type="InterPro" id="IPR006045">
    <property type="entry name" value="Cupin_1"/>
</dbReference>
<evidence type="ECO:0000256" key="8">
    <source>
        <dbReference type="ARBA" id="ARBA00023180"/>
    </source>
</evidence>
<name>A0A8B8R4Y6_9MYRT</name>
<dbReference type="Gene3D" id="2.60.120.10">
    <property type="entry name" value="Jelly Rolls"/>
    <property type="match status" value="1"/>
</dbReference>
<evidence type="ECO:0000256" key="4">
    <source>
        <dbReference type="ARBA" id="ARBA00022525"/>
    </source>
</evidence>
<keyword evidence="6 13" id="KW-0732">Signal</keyword>
<dbReference type="GeneID" id="115757561"/>
<protein>
    <recommendedName>
        <fullName evidence="13">Germin-like protein</fullName>
    </recommendedName>
</protein>
<dbReference type="Proteomes" id="UP000827889">
    <property type="component" value="Chromosome 5"/>
</dbReference>
<dbReference type="PRINTS" id="PR00325">
    <property type="entry name" value="GERMIN"/>
</dbReference>
<feature type="binding site" evidence="11">
    <location>
        <position position="114"/>
    </location>
    <ligand>
        <name>Mn(2+)</name>
        <dbReference type="ChEBI" id="CHEBI:29035"/>
    </ligand>
</feature>
<dbReference type="GO" id="GO:0048046">
    <property type="term" value="C:apoplast"/>
    <property type="evidence" value="ECO:0007669"/>
    <property type="project" value="UniProtKB-SubCell"/>
</dbReference>
<comment type="similarity">
    <text evidence="2 13">Belongs to the germin family.</text>
</comment>
<proteinExistence type="inferred from homology"/>
<organism evidence="15 16">
    <name type="scientific">Rhodamnia argentea</name>
    <dbReference type="NCBI Taxonomy" id="178133"/>
    <lineage>
        <taxon>Eukaryota</taxon>
        <taxon>Viridiplantae</taxon>
        <taxon>Streptophyta</taxon>
        <taxon>Embryophyta</taxon>
        <taxon>Tracheophyta</taxon>
        <taxon>Spermatophyta</taxon>
        <taxon>Magnoliopsida</taxon>
        <taxon>eudicotyledons</taxon>
        <taxon>Gunneridae</taxon>
        <taxon>Pentapetalae</taxon>
        <taxon>rosids</taxon>
        <taxon>malvids</taxon>
        <taxon>Myrtales</taxon>
        <taxon>Myrtaceae</taxon>
        <taxon>Myrtoideae</taxon>
        <taxon>Myrteae</taxon>
        <taxon>Australasian group</taxon>
        <taxon>Rhodamnia</taxon>
    </lineage>
</organism>
<dbReference type="InterPro" id="IPR019780">
    <property type="entry name" value="Germin_Mn-BS"/>
</dbReference>
<dbReference type="GO" id="GO:0009506">
    <property type="term" value="C:plasmodesma"/>
    <property type="evidence" value="ECO:0007669"/>
    <property type="project" value="UniProtKB-ARBA"/>
</dbReference>
<evidence type="ECO:0000256" key="7">
    <source>
        <dbReference type="ARBA" id="ARBA00023157"/>
    </source>
</evidence>
<reference evidence="16" key="1">
    <citation type="submission" date="2025-08" db="UniProtKB">
        <authorList>
            <consortium name="RefSeq"/>
        </authorList>
    </citation>
    <scope>IDENTIFICATION</scope>
    <source>
        <tissue evidence="16">Leaf</tissue>
    </source>
</reference>
<dbReference type="InterPro" id="IPR014710">
    <property type="entry name" value="RmlC-like_jellyroll"/>
</dbReference>
<evidence type="ECO:0000313" key="15">
    <source>
        <dbReference type="Proteomes" id="UP000827889"/>
    </source>
</evidence>
<keyword evidence="8" id="KW-0325">Glycoprotein</keyword>
<dbReference type="Pfam" id="PF00190">
    <property type="entry name" value="Cupin_1"/>
    <property type="match status" value="1"/>
</dbReference>
<dbReference type="SMART" id="SM00835">
    <property type="entry name" value="Cupin_1"/>
    <property type="match status" value="1"/>
</dbReference>
<feature type="binding site" evidence="11">
    <location>
        <position position="158"/>
    </location>
    <ligand>
        <name>Mn(2+)</name>
        <dbReference type="ChEBI" id="CHEBI:29035"/>
    </ligand>
</feature>
<dbReference type="PANTHER" id="PTHR31238">
    <property type="entry name" value="GERMIN-LIKE PROTEIN SUBFAMILY 3 MEMBER 3"/>
    <property type="match status" value="1"/>
</dbReference>
<sequence length="219" mass="23620">MNPNRALGIVSFIVSSMTFFEVLIAADNENLEDVCPTAASTALFINGYPCKSYANISASDFKSSKLSTPGDMDNFHRSAVTLATAADFPGLNTLGLSVARSDIEVDGLVVPHTHPRSAEMMYVSKGVVIAGFIDTETNLFQKRLREGEVMVFPRGLLHFCLNDGFEAATVFSVLNSQNPGWVSIADALFPSQPNVDDADVVNKLRTRLIASSMGSHLRG</sequence>
<dbReference type="CDD" id="cd02241">
    <property type="entry name" value="cupin_OxOx"/>
    <property type="match status" value="1"/>
</dbReference>
<feature type="binding site" evidence="11">
    <location>
        <position position="119"/>
    </location>
    <ligand>
        <name>Mn(2+)</name>
        <dbReference type="ChEBI" id="CHEBI:29035"/>
    </ligand>
</feature>
<dbReference type="KEGG" id="rarg:115757561"/>
<dbReference type="SUPFAM" id="SSF51182">
    <property type="entry name" value="RmlC-like cupins"/>
    <property type="match status" value="1"/>
</dbReference>
<gene>
    <name evidence="16" type="primary">LOC115757561</name>
</gene>
<keyword evidence="3 13" id="KW-0052">Apoplast</keyword>
<evidence type="ECO:0000256" key="11">
    <source>
        <dbReference type="PIRSR" id="PIRSR601929-2"/>
    </source>
</evidence>
<evidence type="ECO:0000256" key="13">
    <source>
        <dbReference type="RuleBase" id="RU366015"/>
    </source>
</evidence>
<keyword evidence="15" id="KW-1185">Reference proteome</keyword>
<evidence type="ECO:0000256" key="3">
    <source>
        <dbReference type="ARBA" id="ARBA00022523"/>
    </source>
</evidence>
<evidence type="ECO:0000313" key="16">
    <source>
        <dbReference type="RefSeq" id="XP_030553713.1"/>
    </source>
</evidence>
<feature type="signal peptide" evidence="13">
    <location>
        <begin position="1"/>
        <end position="25"/>
    </location>
</feature>
<keyword evidence="4 13" id="KW-0964">Secreted</keyword>
<dbReference type="RefSeq" id="XP_030553713.1">
    <property type="nucleotide sequence ID" value="XM_030697853.2"/>
</dbReference>
<evidence type="ECO:0000256" key="10">
    <source>
        <dbReference type="PIRSR" id="PIRSR601929-1"/>
    </source>
</evidence>
<dbReference type="GO" id="GO:0010497">
    <property type="term" value="P:plasmodesmata-mediated intercellular transport"/>
    <property type="evidence" value="ECO:0007669"/>
    <property type="project" value="UniProtKB-ARBA"/>
</dbReference>
<dbReference type="FunFam" id="2.60.120.10:FF:000025">
    <property type="entry name" value="germin-like protein subfamily 2 member 1"/>
    <property type="match status" value="1"/>
</dbReference>
<feature type="binding site" evidence="10">
    <location>
        <position position="119"/>
    </location>
    <ligand>
        <name>oxalate</name>
        <dbReference type="ChEBI" id="CHEBI:30623"/>
    </ligand>
</feature>
<dbReference type="AlphaFoldDB" id="A0A8B8R4Y6"/>
<feature type="chain" id="PRO_5034564784" description="Germin-like protein" evidence="13">
    <location>
        <begin position="26"/>
        <end position="219"/>
    </location>
</feature>
<dbReference type="OrthoDB" id="1921208at2759"/>
<dbReference type="InterPro" id="IPR001929">
    <property type="entry name" value="Germin"/>
</dbReference>
<dbReference type="PROSITE" id="PS00725">
    <property type="entry name" value="GERMIN"/>
    <property type="match status" value="1"/>
</dbReference>
<dbReference type="InterPro" id="IPR011051">
    <property type="entry name" value="RmlC_Cupin_sf"/>
</dbReference>
<evidence type="ECO:0000256" key="5">
    <source>
        <dbReference type="ARBA" id="ARBA00022723"/>
    </source>
</evidence>
<comment type="subcellular location">
    <subcellularLocation>
        <location evidence="1 13">Secreted</location>
        <location evidence="1 13">Extracellular space</location>
        <location evidence="1 13">Apoplast</location>
    </subcellularLocation>
</comment>
<evidence type="ECO:0000256" key="1">
    <source>
        <dbReference type="ARBA" id="ARBA00004271"/>
    </source>
</evidence>
<feature type="binding site" evidence="10">
    <location>
        <position position="114"/>
    </location>
    <ligand>
        <name>oxalate</name>
        <dbReference type="ChEBI" id="CHEBI:30623"/>
    </ligand>
</feature>
<feature type="binding site" evidence="11">
    <location>
        <position position="112"/>
    </location>
    <ligand>
        <name>Mn(2+)</name>
        <dbReference type="ChEBI" id="CHEBI:29035"/>
    </ligand>
</feature>